<proteinExistence type="predicted"/>
<accession>A0ABP0KNV5</accession>
<dbReference type="EMBL" id="CAXAMN010009336">
    <property type="protein sequence ID" value="CAK9028358.1"/>
    <property type="molecule type" value="Genomic_DNA"/>
</dbReference>
<gene>
    <name evidence="2" type="ORF">CCMP2556_LOCUS17072</name>
</gene>
<feature type="region of interest" description="Disordered" evidence="1">
    <location>
        <begin position="41"/>
        <end position="66"/>
    </location>
</feature>
<keyword evidence="3" id="KW-1185">Reference proteome</keyword>
<protein>
    <submittedName>
        <fullName evidence="2">Uncharacterized protein</fullName>
    </submittedName>
</protein>
<comment type="caution">
    <text evidence="2">The sequence shown here is derived from an EMBL/GenBank/DDBJ whole genome shotgun (WGS) entry which is preliminary data.</text>
</comment>
<organism evidence="2 3">
    <name type="scientific">Durusdinium trenchii</name>
    <dbReference type="NCBI Taxonomy" id="1381693"/>
    <lineage>
        <taxon>Eukaryota</taxon>
        <taxon>Sar</taxon>
        <taxon>Alveolata</taxon>
        <taxon>Dinophyceae</taxon>
        <taxon>Suessiales</taxon>
        <taxon>Symbiodiniaceae</taxon>
        <taxon>Durusdinium</taxon>
    </lineage>
</organism>
<evidence type="ECO:0000313" key="2">
    <source>
        <dbReference type="EMBL" id="CAK9028358.1"/>
    </source>
</evidence>
<evidence type="ECO:0000313" key="3">
    <source>
        <dbReference type="Proteomes" id="UP001642484"/>
    </source>
</evidence>
<dbReference type="Proteomes" id="UP001642484">
    <property type="component" value="Unassembled WGS sequence"/>
</dbReference>
<evidence type="ECO:0000256" key="1">
    <source>
        <dbReference type="SAM" id="MobiDB-lite"/>
    </source>
</evidence>
<sequence length="155" mass="17861">MKLQLGTLPPCPWRPEAEIRQPQLGMSCKLEEITGDQPLLYADFQGPLPSEQSEEEKETASAESAPSYFSWTMPVCEDPPRRPNRLLHEYHVCCLNRSLKEIRSGKRDIRQEVSFRRGEEPRRSSSSMCLSRAALEMVSRLKAAWFHEEQRGSRV</sequence>
<reference evidence="2 3" key="1">
    <citation type="submission" date="2024-02" db="EMBL/GenBank/DDBJ databases">
        <authorList>
            <person name="Chen Y."/>
            <person name="Shah S."/>
            <person name="Dougan E. K."/>
            <person name="Thang M."/>
            <person name="Chan C."/>
        </authorList>
    </citation>
    <scope>NUCLEOTIDE SEQUENCE [LARGE SCALE GENOMIC DNA]</scope>
</reference>
<name>A0ABP0KNV5_9DINO</name>